<dbReference type="PANTHER" id="PTHR42792:SF2">
    <property type="entry name" value="FLAGELLIN"/>
    <property type="match status" value="1"/>
</dbReference>
<gene>
    <name evidence="8" type="ORF">SAMN05421848_0053</name>
</gene>
<reference evidence="9" key="1">
    <citation type="submission" date="2016-10" db="EMBL/GenBank/DDBJ databases">
        <authorList>
            <person name="Varghese N."/>
            <person name="Submissions S."/>
        </authorList>
    </citation>
    <scope>NUCLEOTIDE SEQUENCE [LARGE SCALE GENOMIC DNA]</scope>
    <source>
        <strain evidence="9">DSM 23439</strain>
    </source>
</reference>
<comment type="subcellular location">
    <subcellularLocation>
        <location evidence="4">Secreted</location>
    </subcellularLocation>
    <subcellularLocation>
        <location evidence="4">Bacterial flagellum</location>
    </subcellularLocation>
</comment>
<keyword evidence="2 4" id="KW-0964">Secreted</keyword>
<feature type="domain" description="Flagellin C-terminal" evidence="7">
    <location>
        <begin position="402"/>
        <end position="485"/>
    </location>
</feature>
<keyword evidence="9" id="KW-1185">Reference proteome</keyword>
<dbReference type="PRINTS" id="PR00207">
    <property type="entry name" value="FLAGELLIN"/>
</dbReference>
<dbReference type="GO" id="GO:0005576">
    <property type="term" value="C:extracellular region"/>
    <property type="evidence" value="ECO:0007669"/>
    <property type="project" value="UniProtKB-SubCell"/>
</dbReference>
<organism evidence="8 9">
    <name type="scientific">Kushneria avicenniae</name>
    <dbReference type="NCBI Taxonomy" id="402385"/>
    <lineage>
        <taxon>Bacteria</taxon>
        <taxon>Pseudomonadati</taxon>
        <taxon>Pseudomonadota</taxon>
        <taxon>Gammaproteobacteria</taxon>
        <taxon>Oceanospirillales</taxon>
        <taxon>Halomonadaceae</taxon>
        <taxon>Kushneria</taxon>
    </lineage>
</organism>
<dbReference type="EMBL" id="FOLY01000001">
    <property type="protein sequence ID" value="SFB96321.1"/>
    <property type="molecule type" value="Genomic_DNA"/>
</dbReference>
<comment type="similarity">
    <text evidence="1 4">Belongs to the bacterial flagellin family.</text>
</comment>
<feature type="region of interest" description="Disordered" evidence="5">
    <location>
        <begin position="130"/>
        <end position="150"/>
    </location>
</feature>
<evidence type="ECO:0000259" key="6">
    <source>
        <dbReference type="Pfam" id="PF00669"/>
    </source>
</evidence>
<dbReference type="InterPro" id="IPR001029">
    <property type="entry name" value="Flagellin_N"/>
</dbReference>
<dbReference type="Pfam" id="PF00700">
    <property type="entry name" value="Flagellin_C"/>
    <property type="match status" value="1"/>
</dbReference>
<name>A0A1I1FAM6_9GAMM</name>
<keyword evidence="8" id="KW-0966">Cell projection</keyword>
<dbReference type="GO" id="GO:0009288">
    <property type="term" value="C:bacterial-type flagellum"/>
    <property type="evidence" value="ECO:0007669"/>
    <property type="project" value="UniProtKB-SubCell"/>
</dbReference>
<dbReference type="STRING" id="402385.SAMN05421848_0053"/>
<sequence length="487" mass="52770">MVMASSISSRMANSQLDRTQRSLNQAIERLSSGLRINSARDDAAGQAIANRFQANLRADAQINRGINEGISLIQTADGSLEYINALLQRSRQLAVQASTGTLADSDRAALQGEFVQLRAEIDRIASDTTVFGKTPLAPPPPQPQPVKRGDTLPASEVLEPQFRPYASGVKSVAYLPAGTQNFRLEMDSLAFDDDIQLFTTDGRHLIGTPISGESPDHVWQYQDIGSESDANRLLMKTSEGFQSGAQYNGSVLADGTGQYNTTRLPVEVAYNGMQIRWSGDGDRQHPETADQPDTGFNDGRVDDRNHLEVLTVDHVTEDLLIFVVGEGRFNAAATWDRMPIEYNPPPPPTGPVSTDTDIVLNADFGSNLQKITITATPSDSTTLGLGETGLDPIEKAREALGDLDQALERVSNYRTHYGALQNRLESAANTVLEKQAITAGAVSRIMDADYAVEASNMSRAQITQQAGTAILAQANQRLDSVMALLRQ</sequence>
<evidence type="ECO:0000256" key="3">
    <source>
        <dbReference type="ARBA" id="ARBA00023143"/>
    </source>
</evidence>
<evidence type="ECO:0000256" key="2">
    <source>
        <dbReference type="ARBA" id="ARBA00022525"/>
    </source>
</evidence>
<evidence type="ECO:0000259" key="7">
    <source>
        <dbReference type="Pfam" id="PF00700"/>
    </source>
</evidence>
<evidence type="ECO:0000256" key="5">
    <source>
        <dbReference type="SAM" id="MobiDB-lite"/>
    </source>
</evidence>
<protein>
    <recommendedName>
        <fullName evidence="4">Flagellin</fullName>
    </recommendedName>
</protein>
<keyword evidence="3 4" id="KW-0975">Bacterial flagellum</keyword>
<dbReference type="Proteomes" id="UP000199046">
    <property type="component" value="Unassembled WGS sequence"/>
</dbReference>
<dbReference type="AlphaFoldDB" id="A0A1I1FAM6"/>
<dbReference type="Gene3D" id="1.20.1330.10">
    <property type="entry name" value="f41 fragment of flagellin, N-terminal domain"/>
    <property type="match status" value="2"/>
</dbReference>
<comment type="function">
    <text evidence="4">Flagellin is the subunit protein which polymerizes to form the filaments of bacterial flagella.</text>
</comment>
<dbReference type="InterPro" id="IPR001492">
    <property type="entry name" value="Flagellin"/>
</dbReference>
<evidence type="ECO:0000256" key="1">
    <source>
        <dbReference type="ARBA" id="ARBA00005709"/>
    </source>
</evidence>
<dbReference type="PANTHER" id="PTHR42792">
    <property type="entry name" value="FLAGELLIN"/>
    <property type="match status" value="1"/>
</dbReference>
<dbReference type="Gene3D" id="6.10.10.10">
    <property type="entry name" value="Flagellar export chaperone, C-terminal domain"/>
    <property type="match status" value="1"/>
</dbReference>
<keyword evidence="8" id="KW-0969">Cilium</keyword>
<keyword evidence="8" id="KW-0282">Flagellum</keyword>
<dbReference type="GO" id="GO:0005198">
    <property type="term" value="F:structural molecule activity"/>
    <property type="evidence" value="ECO:0007669"/>
    <property type="project" value="UniProtKB-UniRule"/>
</dbReference>
<proteinExistence type="inferred from homology"/>
<feature type="compositionally biased region" description="Basic and acidic residues" evidence="5">
    <location>
        <begin position="279"/>
        <end position="288"/>
    </location>
</feature>
<dbReference type="InterPro" id="IPR046358">
    <property type="entry name" value="Flagellin_C"/>
</dbReference>
<evidence type="ECO:0000313" key="8">
    <source>
        <dbReference type="EMBL" id="SFB96321.1"/>
    </source>
</evidence>
<dbReference type="SUPFAM" id="SSF64518">
    <property type="entry name" value="Phase 1 flagellin"/>
    <property type="match status" value="1"/>
</dbReference>
<dbReference type="InterPro" id="IPR042187">
    <property type="entry name" value="Flagellin_C_sub2"/>
</dbReference>
<evidence type="ECO:0000256" key="4">
    <source>
        <dbReference type="RuleBase" id="RU362073"/>
    </source>
</evidence>
<dbReference type="Pfam" id="PF00669">
    <property type="entry name" value="Flagellin_N"/>
    <property type="match status" value="1"/>
</dbReference>
<evidence type="ECO:0000313" key="9">
    <source>
        <dbReference type="Proteomes" id="UP000199046"/>
    </source>
</evidence>
<accession>A0A1I1FAM6</accession>
<feature type="domain" description="Flagellin N-terminal" evidence="6">
    <location>
        <begin position="8"/>
        <end position="133"/>
    </location>
</feature>
<feature type="region of interest" description="Disordered" evidence="5">
    <location>
        <begin position="278"/>
        <end position="300"/>
    </location>
</feature>